<dbReference type="InterPro" id="IPR036388">
    <property type="entry name" value="WH-like_DNA-bd_sf"/>
</dbReference>
<dbReference type="GO" id="GO:0003677">
    <property type="term" value="F:DNA binding"/>
    <property type="evidence" value="ECO:0007669"/>
    <property type="project" value="InterPro"/>
</dbReference>
<feature type="compositionally biased region" description="Basic and acidic residues" evidence="1">
    <location>
        <begin position="1"/>
        <end position="11"/>
    </location>
</feature>
<evidence type="ECO:0000313" key="4">
    <source>
        <dbReference type="Proteomes" id="UP000589716"/>
    </source>
</evidence>
<gene>
    <name evidence="3" type="ORF">H0I39_12880</name>
</gene>
<proteinExistence type="predicted"/>
<dbReference type="InterPro" id="IPR000792">
    <property type="entry name" value="Tscrpt_reg_LuxR_C"/>
</dbReference>
<protein>
    <submittedName>
        <fullName evidence="3">Helix-turn-helix transcriptional regulator</fullName>
    </submittedName>
</protein>
<dbReference type="EMBL" id="JACCKX010000001">
    <property type="protein sequence ID" value="NZA02431.1"/>
    <property type="molecule type" value="Genomic_DNA"/>
</dbReference>
<reference evidence="3 4" key="1">
    <citation type="submission" date="2020-07" db="EMBL/GenBank/DDBJ databases">
        <authorList>
            <person name="Maaloum M."/>
        </authorList>
    </citation>
    <scope>NUCLEOTIDE SEQUENCE [LARGE SCALE GENOMIC DNA]</scope>
    <source>
        <strain evidence="3 4">GCS-AN-3</strain>
    </source>
</reference>
<dbReference type="SMART" id="SM00421">
    <property type="entry name" value="HTH_LUXR"/>
    <property type="match status" value="1"/>
</dbReference>
<feature type="domain" description="HTH luxR-type" evidence="2">
    <location>
        <begin position="319"/>
        <end position="376"/>
    </location>
</feature>
<accession>A0A853IW54</accession>
<dbReference type="RefSeq" id="WP_180550764.1">
    <property type="nucleotide sequence ID" value="NZ_JACCKX010000001.1"/>
</dbReference>
<dbReference type="AlphaFoldDB" id="A0A853IW54"/>
<evidence type="ECO:0000313" key="3">
    <source>
        <dbReference type="EMBL" id="NZA02431.1"/>
    </source>
</evidence>
<organism evidence="3 4">
    <name type="scientific">Ottowia beijingensis</name>
    <dbReference type="NCBI Taxonomy" id="1207057"/>
    <lineage>
        <taxon>Bacteria</taxon>
        <taxon>Pseudomonadati</taxon>
        <taxon>Pseudomonadota</taxon>
        <taxon>Betaproteobacteria</taxon>
        <taxon>Burkholderiales</taxon>
        <taxon>Comamonadaceae</taxon>
        <taxon>Ottowia</taxon>
    </lineage>
</organism>
<evidence type="ECO:0000259" key="2">
    <source>
        <dbReference type="SMART" id="SM00421"/>
    </source>
</evidence>
<dbReference type="Proteomes" id="UP000589716">
    <property type="component" value="Unassembled WGS sequence"/>
</dbReference>
<keyword evidence="4" id="KW-1185">Reference proteome</keyword>
<dbReference type="Gene3D" id="1.10.10.10">
    <property type="entry name" value="Winged helix-like DNA-binding domain superfamily/Winged helix DNA-binding domain"/>
    <property type="match status" value="1"/>
</dbReference>
<evidence type="ECO:0000256" key="1">
    <source>
        <dbReference type="SAM" id="MobiDB-lite"/>
    </source>
</evidence>
<dbReference type="SUPFAM" id="SSF46894">
    <property type="entry name" value="C-terminal effector domain of the bipartite response regulators"/>
    <property type="match status" value="1"/>
</dbReference>
<dbReference type="GO" id="GO:0006355">
    <property type="term" value="P:regulation of DNA-templated transcription"/>
    <property type="evidence" value="ECO:0007669"/>
    <property type="project" value="InterPro"/>
</dbReference>
<sequence>MLSDALHERDTNVLPAAPSAPSTPLRDTAWHGQLQLLASLPHSLLTLAPAIAASVRSGMRADFASIGLCDSATLTPTGFWTERVSEALLYWLGRHADELLALTPLTLQRDSDGQAVRDTFDAPGWSTHPVYQGAFGPLGARWGTGVPLLDRQDRCLGFIYLYRAEAEGRFSDAEQRRLRDARDRLRGLASAHAAPGTRDTPTVPTRSALLRIDAQGRIRARSADAYELLFLGQHQQLGSLTWAAADLTALPAPVAERARQLLDEPAAPACDELTLRDDGGGMRYRMERLIDAGADAAELVLTLCHLEPIDLAVALQLTRWPLTPRERQLAVASARTDSQREMASALGCSLGTLKGYMRSLYAKLGVASREAMIERLLAGAASAAPTSR</sequence>
<dbReference type="SUPFAM" id="SSF55781">
    <property type="entry name" value="GAF domain-like"/>
    <property type="match status" value="1"/>
</dbReference>
<dbReference type="Pfam" id="PF00196">
    <property type="entry name" value="GerE"/>
    <property type="match status" value="1"/>
</dbReference>
<dbReference type="InterPro" id="IPR016032">
    <property type="entry name" value="Sig_transdc_resp-reg_C-effctor"/>
</dbReference>
<comment type="caution">
    <text evidence="3">The sequence shown here is derived from an EMBL/GenBank/DDBJ whole genome shotgun (WGS) entry which is preliminary data.</text>
</comment>
<name>A0A853IW54_9BURK</name>
<feature type="region of interest" description="Disordered" evidence="1">
    <location>
        <begin position="1"/>
        <end position="25"/>
    </location>
</feature>